<evidence type="ECO:0000313" key="3">
    <source>
        <dbReference type="EMBL" id="GAA0628007.1"/>
    </source>
</evidence>
<evidence type="ECO:0000256" key="2">
    <source>
        <dbReference type="SAM" id="Phobius"/>
    </source>
</evidence>
<evidence type="ECO:0000313" key="4">
    <source>
        <dbReference type="Proteomes" id="UP001501352"/>
    </source>
</evidence>
<gene>
    <name evidence="3" type="ORF">GCM10009422_26390</name>
</gene>
<keyword evidence="2" id="KW-0472">Membrane</keyword>
<sequence length="52" mass="5619">MAADPPDTDPADRDPRERGLERRSNAPAVSPWLLIGCILLLGAVIYVVSALF</sequence>
<feature type="region of interest" description="Disordered" evidence="1">
    <location>
        <begin position="1"/>
        <end position="24"/>
    </location>
</feature>
<feature type="transmembrane region" description="Helical" evidence="2">
    <location>
        <begin position="32"/>
        <end position="51"/>
    </location>
</feature>
<feature type="compositionally biased region" description="Basic and acidic residues" evidence="1">
    <location>
        <begin position="10"/>
        <end position="24"/>
    </location>
</feature>
<evidence type="ECO:0000256" key="1">
    <source>
        <dbReference type="SAM" id="MobiDB-lite"/>
    </source>
</evidence>
<reference evidence="3 4" key="1">
    <citation type="journal article" date="2019" name="Int. J. Syst. Evol. Microbiol.">
        <title>The Global Catalogue of Microorganisms (GCM) 10K type strain sequencing project: providing services to taxonomists for standard genome sequencing and annotation.</title>
        <authorList>
            <consortium name="The Broad Institute Genomics Platform"/>
            <consortium name="The Broad Institute Genome Sequencing Center for Infectious Disease"/>
            <person name="Wu L."/>
            <person name="Ma J."/>
        </authorList>
    </citation>
    <scope>NUCLEOTIDE SEQUENCE [LARGE SCALE GENOMIC DNA]</scope>
    <source>
        <strain evidence="3 4">JCM 12928</strain>
    </source>
</reference>
<name>A0ABN1H3J6_9CAUL</name>
<dbReference type="RefSeq" id="WP_343794449.1">
    <property type="nucleotide sequence ID" value="NZ_BAAAGA010000006.1"/>
</dbReference>
<keyword evidence="4" id="KW-1185">Reference proteome</keyword>
<comment type="caution">
    <text evidence="3">The sequence shown here is derived from an EMBL/GenBank/DDBJ whole genome shotgun (WGS) entry which is preliminary data.</text>
</comment>
<proteinExistence type="predicted"/>
<keyword evidence="2" id="KW-0812">Transmembrane</keyword>
<protein>
    <submittedName>
        <fullName evidence="3">Uncharacterized protein</fullName>
    </submittedName>
</protein>
<dbReference type="EMBL" id="BAAAGA010000006">
    <property type="protein sequence ID" value="GAA0628007.1"/>
    <property type="molecule type" value="Genomic_DNA"/>
</dbReference>
<accession>A0ABN1H3J6</accession>
<organism evidence="3 4">
    <name type="scientific">Brevundimonas kwangchunensis</name>
    <dbReference type="NCBI Taxonomy" id="322163"/>
    <lineage>
        <taxon>Bacteria</taxon>
        <taxon>Pseudomonadati</taxon>
        <taxon>Pseudomonadota</taxon>
        <taxon>Alphaproteobacteria</taxon>
        <taxon>Caulobacterales</taxon>
        <taxon>Caulobacteraceae</taxon>
        <taxon>Brevundimonas</taxon>
    </lineage>
</organism>
<dbReference type="Proteomes" id="UP001501352">
    <property type="component" value="Unassembled WGS sequence"/>
</dbReference>
<keyword evidence="2" id="KW-1133">Transmembrane helix</keyword>